<sequence>MLFDSHAHAHFNAFRHDSDEVIKRSLAAKVEMLLVGTQLDTSSAAATTAERYAGVWAAIGLHPIHTTLGYFDPNEENGAPSGDGFQRRAEHFDSDRYRAIAAASDKVVAIGEVGLDYYRLEGSPSEQTAVREKQQEVFQQQIELAADLNLPLCIHCRDAHDDVYRMLKSAQQRRGDRVRGVIHCFTGTEAEAEKHLSLGFSISFSGIITFSGQWDAFIRRTPLERLLVETDCPYLTPVPHRGKRNEPAYVAYTAAHLAKIKGLSFDEVGSITAKNAKRLFGIEA</sequence>
<comment type="caution">
    <text evidence="4">The sequence shown here is derived from an EMBL/GenBank/DDBJ whole genome shotgun (WGS) entry which is preliminary data.</text>
</comment>
<accession>A0A2M8LE14</accession>
<dbReference type="FunFam" id="3.20.20.140:FF:000005">
    <property type="entry name" value="TatD family hydrolase"/>
    <property type="match status" value="1"/>
</dbReference>
<keyword evidence="2 4" id="KW-0378">Hydrolase</keyword>
<dbReference type="InterPro" id="IPR015991">
    <property type="entry name" value="TatD/YcfH-like"/>
</dbReference>
<dbReference type="GO" id="GO:0004536">
    <property type="term" value="F:DNA nuclease activity"/>
    <property type="evidence" value="ECO:0007669"/>
    <property type="project" value="InterPro"/>
</dbReference>
<dbReference type="Proteomes" id="UP000231152">
    <property type="component" value="Unassembled WGS sequence"/>
</dbReference>
<dbReference type="AlphaFoldDB" id="A0A2M8LE14"/>
<feature type="binding site" evidence="3">
    <location>
        <position position="8"/>
    </location>
    <ligand>
        <name>a divalent metal cation</name>
        <dbReference type="ChEBI" id="CHEBI:60240"/>
        <label>1</label>
    </ligand>
</feature>
<evidence type="ECO:0000313" key="4">
    <source>
        <dbReference type="EMBL" id="PJE75665.1"/>
    </source>
</evidence>
<name>A0A2M8LE14_9BACT</name>
<feature type="binding site" evidence="3">
    <location>
        <position position="155"/>
    </location>
    <ligand>
        <name>a divalent metal cation</name>
        <dbReference type="ChEBI" id="CHEBI:60240"/>
        <label>2</label>
    </ligand>
</feature>
<protein>
    <submittedName>
        <fullName evidence="4">Hydrolase TatD</fullName>
    </submittedName>
</protein>
<dbReference type="InterPro" id="IPR032466">
    <property type="entry name" value="Metal_Hydrolase"/>
</dbReference>
<dbReference type="InterPro" id="IPR001130">
    <property type="entry name" value="TatD-like"/>
</dbReference>
<dbReference type="PANTHER" id="PTHR46124:SF2">
    <property type="entry name" value="D-AMINOACYL-TRNA DEACYLASE"/>
    <property type="match status" value="1"/>
</dbReference>
<dbReference type="SUPFAM" id="SSF51556">
    <property type="entry name" value="Metallo-dependent hydrolases"/>
    <property type="match status" value="1"/>
</dbReference>
<feature type="binding site" evidence="3">
    <location>
        <position position="183"/>
    </location>
    <ligand>
        <name>a divalent metal cation</name>
        <dbReference type="ChEBI" id="CHEBI:60240"/>
        <label>2</label>
    </ligand>
</feature>
<dbReference type="Gene3D" id="3.20.20.140">
    <property type="entry name" value="Metal-dependent hydrolases"/>
    <property type="match status" value="1"/>
</dbReference>
<feature type="binding site" evidence="3">
    <location>
        <position position="112"/>
    </location>
    <ligand>
        <name>a divalent metal cation</name>
        <dbReference type="ChEBI" id="CHEBI:60240"/>
        <label>1</label>
    </ligand>
</feature>
<evidence type="ECO:0000256" key="3">
    <source>
        <dbReference type="PIRSR" id="PIRSR005902-1"/>
    </source>
</evidence>
<feature type="binding site" evidence="3">
    <location>
        <position position="231"/>
    </location>
    <ligand>
        <name>a divalent metal cation</name>
        <dbReference type="ChEBI" id="CHEBI:60240"/>
        <label>1</label>
    </ligand>
</feature>
<dbReference type="EMBL" id="PFET01000012">
    <property type="protein sequence ID" value="PJE75665.1"/>
    <property type="molecule type" value="Genomic_DNA"/>
</dbReference>
<reference evidence="4 5" key="1">
    <citation type="submission" date="2017-09" db="EMBL/GenBank/DDBJ databases">
        <title>Depth-based differentiation of microbial function through sediment-hosted aquifers and enrichment of novel symbionts in the deep terrestrial subsurface.</title>
        <authorList>
            <person name="Probst A.J."/>
            <person name="Ladd B."/>
            <person name="Jarett J.K."/>
            <person name="Geller-Mcgrath D.E."/>
            <person name="Sieber C.M."/>
            <person name="Emerson J.B."/>
            <person name="Anantharaman K."/>
            <person name="Thomas B.C."/>
            <person name="Malmstrom R."/>
            <person name="Stieglmeier M."/>
            <person name="Klingl A."/>
            <person name="Woyke T."/>
            <person name="Ryan C.M."/>
            <person name="Banfield J.F."/>
        </authorList>
    </citation>
    <scope>NUCLEOTIDE SEQUENCE [LARGE SCALE GENOMIC DNA]</scope>
    <source>
        <strain evidence="4">CG10_big_fil_rev_8_21_14_0_10_48_11</strain>
    </source>
</reference>
<dbReference type="NCBIfam" id="TIGR00010">
    <property type="entry name" value="YchF/TatD family DNA exonuclease"/>
    <property type="match status" value="1"/>
</dbReference>
<dbReference type="GO" id="GO:0005829">
    <property type="term" value="C:cytosol"/>
    <property type="evidence" value="ECO:0007669"/>
    <property type="project" value="TreeGrafter"/>
</dbReference>
<dbReference type="PANTHER" id="PTHR46124">
    <property type="entry name" value="D-AMINOACYL-TRNA DEACYLASE"/>
    <property type="match status" value="1"/>
</dbReference>
<organism evidence="4 5">
    <name type="scientific">Candidatus Uhrbacteria bacterium CG10_big_fil_rev_8_21_14_0_10_48_11</name>
    <dbReference type="NCBI Taxonomy" id="1975037"/>
    <lineage>
        <taxon>Bacteria</taxon>
        <taxon>Candidatus Uhriibacteriota</taxon>
    </lineage>
</organism>
<gene>
    <name evidence="4" type="ORF">COV04_03640</name>
</gene>
<dbReference type="CDD" id="cd01310">
    <property type="entry name" value="TatD_DNAse"/>
    <property type="match status" value="1"/>
</dbReference>
<evidence type="ECO:0000313" key="5">
    <source>
        <dbReference type="Proteomes" id="UP000231152"/>
    </source>
</evidence>
<proteinExistence type="predicted"/>
<dbReference type="InterPro" id="IPR018228">
    <property type="entry name" value="DNase_TatD-rel_CS"/>
</dbReference>
<evidence type="ECO:0000256" key="2">
    <source>
        <dbReference type="ARBA" id="ARBA00022801"/>
    </source>
</evidence>
<dbReference type="GO" id="GO:0046872">
    <property type="term" value="F:metal ion binding"/>
    <property type="evidence" value="ECO:0007669"/>
    <property type="project" value="UniProtKB-KW"/>
</dbReference>
<dbReference type="Pfam" id="PF01026">
    <property type="entry name" value="TatD_DNase"/>
    <property type="match status" value="1"/>
</dbReference>
<dbReference type="PROSITE" id="PS01090">
    <property type="entry name" value="TATD_2"/>
    <property type="match status" value="1"/>
</dbReference>
<evidence type="ECO:0000256" key="1">
    <source>
        <dbReference type="ARBA" id="ARBA00022723"/>
    </source>
</evidence>
<dbReference type="GO" id="GO:0016788">
    <property type="term" value="F:hydrolase activity, acting on ester bonds"/>
    <property type="evidence" value="ECO:0007669"/>
    <property type="project" value="InterPro"/>
</dbReference>
<keyword evidence="1 3" id="KW-0479">Metal-binding</keyword>
<feature type="binding site" evidence="3">
    <location>
        <position position="6"/>
    </location>
    <ligand>
        <name>a divalent metal cation</name>
        <dbReference type="ChEBI" id="CHEBI:60240"/>
        <label>1</label>
    </ligand>
</feature>
<dbReference type="PIRSF" id="PIRSF005902">
    <property type="entry name" value="DNase_TatD"/>
    <property type="match status" value="1"/>
</dbReference>